<dbReference type="EMBL" id="CP034170">
    <property type="protein sequence ID" value="AZI58390.1"/>
    <property type="molecule type" value="Genomic_DNA"/>
</dbReference>
<evidence type="ECO:0000313" key="1">
    <source>
        <dbReference type="EMBL" id="AZI58390.1"/>
    </source>
</evidence>
<proteinExistence type="predicted"/>
<organism evidence="1 2">
    <name type="scientific">Nakamurella antarctica</name>
    <dbReference type="NCBI Taxonomy" id="1902245"/>
    <lineage>
        <taxon>Bacteria</taxon>
        <taxon>Bacillati</taxon>
        <taxon>Actinomycetota</taxon>
        <taxon>Actinomycetes</taxon>
        <taxon>Nakamurellales</taxon>
        <taxon>Nakamurellaceae</taxon>
        <taxon>Nakamurella</taxon>
    </lineage>
</organism>
<dbReference type="RefSeq" id="WP_124799299.1">
    <property type="nucleotide sequence ID" value="NZ_CP034170.1"/>
</dbReference>
<evidence type="ECO:0000313" key="2">
    <source>
        <dbReference type="Proteomes" id="UP000268084"/>
    </source>
</evidence>
<reference evidence="1 2" key="2">
    <citation type="submission" date="2018-12" db="EMBL/GenBank/DDBJ databases">
        <title>Nakamurella antarcticus sp. nov., isolated from Antarctica South Shetland Islands soil.</title>
        <authorList>
            <person name="Peng F."/>
        </authorList>
    </citation>
    <scope>NUCLEOTIDE SEQUENCE [LARGE SCALE GENOMIC DNA]</scope>
    <source>
        <strain evidence="1 2">S14-144</strain>
    </source>
</reference>
<name>A0A3G8ZMC1_9ACTN</name>
<sequence length="103" mass="11804">MNQAPVIPSPATANDTEPAWCQIPPDEHKWIFDGDEFYRNHEGYAGKHVEIYWREDHVQKPTSDGPALILLEMPDLIMDRAMAVELQQDIALANHLLGWQLNK</sequence>
<reference evidence="1 2" key="1">
    <citation type="submission" date="2018-11" db="EMBL/GenBank/DDBJ databases">
        <authorList>
            <person name="Da X."/>
        </authorList>
    </citation>
    <scope>NUCLEOTIDE SEQUENCE [LARGE SCALE GENOMIC DNA]</scope>
    <source>
        <strain evidence="1 2">S14-144</strain>
    </source>
</reference>
<gene>
    <name evidence="1" type="ORF">EH165_09800</name>
</gene>
<dbReference type="KEGG" id="nak:EH165_09800"/>
<dbReference type="AlphaFoldDB" id="A0A3G8ZMC1"/>
<protein>
    <submittedName>
        <fullName evidence="1">Uncharacterized protein</fullName>
    </submittedName>
</protein>
<keyword evidence="2" id="KW-1185">Reference proteome</keyword>
<dbReference type="Proteomes" id="UP000268084">
    <property type="component" value="Chromosome"/>
</dbReference>
<accession>A0A3G8ZMC1</accession>